<dbReference type="InterPro" id="IPR036816">
    <property type="entry name" value="RNaseA-like_dom_sf"/>
</dbReference>
<feature type="signal peptide" evidence="1">
    <location>
        <begin position="1"/>
        <end position="24"/>
    </location>
</feature>
<protein>
    <submittedName>
        <fullName evidence="2">RNase-Cwar1</fullName>
    </submittedName>
</protein>
<name>E2E4K1_CARWR</name>
<dbReference type="SUPFAM" id="SSF54076">
    <property type="entry name" value="RNase A-like"/>
    <property type="match status" value="1"/>
</dbReference>
<accession>E2E4K1</accession>
<sequence length="137" mass="15843">MAAKGPCLLWLFLLFTCMTVRTEADHDFEYFQKHHVDFPKPGTWNDDVYCRMILYKRCIGFGLEWTYIIHATEEQLKAICTVDGKRLTGAYRNLTPLPLASCYDTNNDYAFHGESLTGIFEVQCKDGLPVTFLKFIK</sequence>
<dbReference type="EMBL" id="GU441518">
    <property type="protein sequence ID" value="ADK39282.1"/>
    <property type="molecule type" value="mRNA"/>
</dbReference>
<dbReference type="Gene3D" id="3.10.130.10">
    <property type="entry name" value="Ribonuclease A-like domain"/>
    <property type="match status" value="1"/>
</dbReference>
<evidence type="ECO:0000313" key="2">
    <source>
        <dbReference type="EMBL" id="ADK39282.1"/>
    </source>
</evidence>
<reference evidence="2" key="1">
    <citation type="journal article" date="2010" name="Mol. Cell. Proteomics">
        <title>Functional and structural diversification of the Anguimorpha lizard venom system.</title>
        <authorList>
            <person name="Fry B.G."/>
            <person name="Winter K."/>
            <person name="Norman J.A."/>
            <person name="Roelants K."/>
            <person name="Nabuurs R.J."/>
            <person name="van Osch M.J."/>
            <person name="Teeuwisse W.M."/>
            <person name="van der Weerd L."/>
            <person name="McNaughtan J.E."/>
            <person name="Kwok H.F."/>
            <person name="Scheib H."/>
            <person name="Greisman L."/>
            <person name="Kochva E."/>
            <person name="Miller L.J."/>
            <person name="Gao F."/>
            <person name="Karas J."/>
            <person name="Scanlon D."/>
            <person name="Lin F."/>
            <person name="Kuruppu S."/>
            <person name="Shaw C."/>
            <person name="Wong L."/>
            <person name="Hodgson W.C."/>
        </authorList>
    </citation>
    <scope>NUCLEOTIDE SEQUENCE</scope>
    <source>
        <strain evidence="2">CWAR0001B04</strain>
        <tissue evidence="2">Mandibular venom gland</tissue>
    </source>
</reference>
<dbReference type="AlphaFoldDB" id="E2E4K1"/>
<evidence type="ECO:0000256" key="1">
    <source>
        <dbReference type="SAM" id="SignalP"/>
    </source>
</evidence>
<organism evidence="2">
    <name type="scientific">Caribicus warreni</name>
    <name type="common">Haitian giant galliwasp</name>
    <name type="synonym">Celestus warreni</name>
    <dbReference type="NCBI Taxonomy" id="865857"/>
    <lineage>
        <taxon>Eukaryota</taxon>
        <taxon>Metazoa</taxon>
        <taxon>Chordata</taxon>
        <taxon>Craniata</taxon>
        <taxon>Vertebrata</taxon>
        <taxon>Euteleostomi</taxon>
        <taxon>Lepidosauria</taxon>
        <taxon>Squamata</taxon>
        <taxon>Bifurcata</taxon>
        <taxon>Unidentata</taxon>
        <taxon>Episquamata</taxon>
        <taxon>Toxicofera</taxon>
        <taxon>Anguimorpha</taxon>
        <taxon>Diploglossidae</taxon>
        <taxon>Caribicus</taxon>
    </lineage>
</organism>
<proteinExistence type="evidence at transcript level"/>
<keyword evidence="1" id="KW-0732">Signal</keyword>
<feature type="chain" id="PRO_5003158925" evidence="1">
    <location>
        <begin position="25"/>
        <end position="137"/>
    </location>
</feature>